<name>A0AAU7JUB0_9MICO</name>
<dbReference type="AlphaFoldDB" id="A0AAU7JUB0"/>
<dbReference type="EMBL" id="CP157483">
    <property type="protein sequence ID" value="XBO43840.1"/>
    <property type="molecule type" value="Genomic_DNA"/>
</dbReference>
<gene>
    <name evidence="2" type="ORF">ABEG17_00480</name>
</gene>
<protein>
    <recommendedName>
        <fullName evidence="3">Gluconate 2-dehydrogenase subunit 3 family protein</fullName>
    </recommendedName>
</protein>
<feature type="region of interest" description="Disordered" evidence="1">
    <location>
        <begin position="131"/>
        <end position="170"/>
    </location>
</feature>
<sequence length="170" mass="18643">MAPGRAVWSRGKHHAVEIADEDVVVRQYRYLLTTVTLDALEQIHEEVVSGLSETDREQLLRGLSEAFATGRHTDVGETRKIAHLIAAGSHRHARAWLDSLDPEFARRLAQGALDTEASFGRLNGYAYWDGVSPEPVESPGPNDGFDPSAKRYRADANPGFSKDNPFSGGS</sequence>
<evidence type="ECO:0000256" key="1">
    <source>
        <dbReference type="SAM" id="MobiDB-lite"/>
    </source>
</evidence>
<reference evidence="2" key="1">
    <citation type="submission" date="2024-05" db="EMBL/GenBank/DDBJ databases">
        <authorList>
            <person name="Kim S."/>
            <person name="Heo J."/>
            <person name="Choi H."/>
            <person name="Choi Y."/>
            <person name="Kwon S.-W."/>
            <person name="Kim Y."/>
        </authorList>
    </citation>
    <scope>NUCLEOTIDE SEQUENCE</scope>
    <source>
        <strain evidence="2">KACC 23699</strain>
    </source>
</reference>
<organism evidence="2">
    <name type="scientific">Pedococcus sp. KACC 23699</name>
    <dbReference type="NCBI Taxonomy" id="3149228"/>
    <lineage>
        <taxon>Bacteria</taxon>
        <taxon>Bacillati</taxon>
        <taxon>Actinomycetota</taxon>
        <taxon>Actinomycetes</taxon>
        <taxon>Micrococcales</taxon>
        <taxon>Intrasporangiaceae</taxon>
        <taxon>Pedococcus</taxon>
    </lineage>
</organism>
<evidence type="ECO:0000313" key="2">
    <source>
        <dbReference type="EMBL" id="XBO43840.1"/>
    </source>
</evidence>
<evidence type="ECO:0008006" key="3">
    <source>
        <dbReference type="Google" id="ProtNLM"/>
    </source>
</evidence>
<dbReference type="RefSeq" id="WP_406831284.1">
    <property type="nucleotide sequence ID" value="NZ_CP157483.1"/>
</dbReference>
<accession>A0AAU7JUB0</accession>
<proteinExistence type="predicted"/>